<dbReference type="Proteomes" id="UP001178507">
    <property type="component" value="Unassembled WGS sequence"/>
</dbReference>
<dbReference type="PANTHER" id="PTHR24353:SF37">
    <property type="entry name" value="CAMP-DEPENDENT PROTEIN KINASE CATALYTIC SUBUNIT PRKX"/>
    <property type="match status" value="1"/>
</dbReference>
<feature type="domain" description="Cyclic nucleotide-binding" evidence="15">
    <location>
        <begin position="569"/>
        <end position="668"/>
    </location>
</feature>
<name>A0AA36NKM8_9DINO</name>
<dbReference type="PROSITE" id="PS00108">
    <property type="entry name" value="PROTEIN_KINASE_ST"/>
    <property type="match status" value="1"/>
</dbReference>
<sequence>MSRTMGRHYSLSVHRHSQRCELQRSRSLEPIDRRGDSFSRTGSGVSQSVPRGRQLLVLPNVARRQHGEVFQMSPPVWRRTPSVQTRPAHSLATPMSRTSSGGESCDATGRRFLPLATLRGVGKSWSAVVDEDGSQPSRSGALGSRLSGSISHSVASDGSRSSRSRASFVHKRLRPSKSACSGTEGFGITAFTASQPQVPAASHYSMDLDGPDFQIFATGLQKGSVLCSALDLLHLQSLAQKVQLYYFAPGEVAAKKDMASSHLYVVRDGFFVLEEGARLGPCCVFGELDLLQLHSEVFAGGAGGSCLGIAKCWLLEQLKQLRRQLTSQSRRLLRESDLFRYLDAANISRLSRKSCTVKHRRGDCVIPKGELSRGHVYLVKSGELVSRDANGWTTLLSVGDCLCHGCVTGIHASAVHADSEEVELLAMHYSSLQAALGVHAQDFLWRCVLLAALRDHWSSHTAFEELLTFRADPEALARACIIRTLTPDSELPPEECQSIHWYMLLDGHLTHDSHRMAPFEWQHCQGNVSLHAGSFCTLALLLKDAVSDPCESDESESPDKLRLVQQVFLFRNLDSTEQKLLAESSRLISRRAGETIYKEGDLASQSFVVVQGEVTQSQGGRLLRTLGGFSTFGEQALLSNQTRALTITCKTERASLLAIDKMVFEQVVKERVFAQLQFQLQLQRADIEMEDLRRVCTLGYGTFGVVQLVEHKASRARYALKCISRGEAEARQQQERIKAEREILADVDHPFILKLVRTFKDSRFVYILTEFVTGGELFNAIRSLGILSGSQARFYTGSLILALQALHAKKIVYRDLKPENVLLDNYGYIKLIDFGCAVRLDKGSHRSLVGTPHYMAPEVILGEAYSYSCDVWSLGVCLFEFVCGPLPFGQSSEDPKQVFQDILLSKLFFPEHFTNVSGKHLLRCLLRKNSRLRIGCGERGLQDVQEHSYFRKFSFVRSRVRTTHLRRSNSRKAASSSLQSLLGQSVMIGPRIFKVFGNSL</sequence>
<dbReference type="Gene3D" id="1.10.510.10">
    <property type="entry name" value="Transferase(Phosphotransferase) domain 1"/>
    <property type="match status" value="1"/>
</dbReference>
<evidence type="ECO:0000256" key="12">
    <source>
        <dbReference type="PROSITE-ProRule" id="PRU10141"/>
    </source>
</evidence>
<feature type="domain" description="Cyclic nucleotide-binding" evidence="15">
    <location>
        <begin position="226"/>
        <end position="291"/>
    </location>
</feature>
<evidence type="ECO:0000256" key="13">
    <source>
        <dbReference type="SAM" id="MobiDB-lite"/>
    </source>
</evidence>
<evidence type="ECO:0000256" key="3">
    <source>
        <dbReference type="ARBA" id="ARBA00022527"/>
    </source>
</evidence>
<feature type="compositionally biased region" description="Basic and acidic residues" evidence="13">
    <location>
        <begin position="18"/>
        <end position="37"/>
    </location>
</feature>
<keyword evidence="10" id="KW-0142">cGMP-binding</keyword>
<dbReference type="GO" id="GO:0030553">
    <property type="term" value="F:cGMP binding"/>
    <property type="evidence" value="ECO:0007669"/>
    <property type="project" value="UniProtKB-KW"/>
</dbReference>
<dbReference type="SMART" id="SM00100">
    <property type="entry name" value="cNMP"/>
    <property type="match status" value="3"/>
</dbReference>
<evidence type="ECO:0000256" key="5">
    <source>
        <dbReference type="ARBA" id="ARBA00022679"/>
    </source>
</evidence>
<feature type="compositionally biased region" description="Polar residues" evidence="13">
    <location>
        <begin position="38"/>
        <end position="49"/>
    </location>
</feature>
<comment type="caution">
    <text evidence="16">The sequence shown here is derived from an EMBL/GenBank/DDBJ whole genome shotgun (WGS) entry which is preliminary data.</text>
</comment>
<evidence type="ECO:0000256" key="10">
    <source>
        <dbReference type="ARBA" id="ARBA00022992"/>
    </source>
</evidence>
<keyword evidence="3" id="KW-0723">Serine/threonine-protein kinase</keyword>
<dbReference type="SUPFAM" id="SSF51206">
    <property type="entry name" value="cAMP-binding domain-like"/>
    <property type="match status" value="3"/>
</dbReference>
<keyword evidence="4" id="KW-0140">cGMP</keyword>
<keyword evidence="17" id="KW-1185">Reference proteome</keyword>
<dbReference type="InterPro" id="IPR018490">
    <property type="entry name" value="cNMP-bd_dom_sf"/>
</dbReference>
<keyword evidence="6 12" id="KW-0547">Nucleotide-binding</keyword>
<keyword evidence="7" id="KW-0418">Kinase</keyword>
<evidence type="ECO:0000259" key="15">
    <source>
        <dbReference type="PROSITE" id="PS50042"/>
    </source>
</evidence>
<feature type="compositionally biased region" description="Low complexity" evidence="13">
    <location>
        <begin position="137"/>
        <end position="167"/>
    </location>
</feature>
<dbReference type="SUPFAM" id="SSF56112">
    <property type="entry name" value="Protein kinase-like (PK-like)"/>
    <property type="match status" value="1"/>
</dbReference>
<dbReference type="Pfam" id="PF00069">
    <property type="entry name" value="Pkinase"/>
    <property type="match status" value="1"/>
</dbReference>
<reference evidence="16" key="1">
    <citation type="submission" date="2023-08" db="EMBL/GenBank/DDBJ databases">
        <authorList>
            <person name="Chen Y."/>
            <person name="Shah S."/>
            <person name="Dougan E. K."/>
            <person name="Thang M."/>
            <person name="Chan C."/>
        </authorList>
    </citation>
    <scope>NUCLEOTIDE SEQUENCE</scope>
</reference>
<dbReference type="InterPro" id="IPR000595">
    <property type="entry name" value="cNMP-bd_dom"/>
</dbReference>
<protein>
    <recommendedName>
        <fullName evidence="11">cGMP-dependent protein kinase</fullName>
    </recommendedName>
</protein>
<feature type="binding site" evidence="12">
    <location>
        <position position="721"/>
    </location>
    <ligand>
        <name>ATP</name>
        <dbReference type="ChEBI" id="CHEBI:30616"/>
    </ligand>
</feature>
<dbReference type="PANTHER" id="PTHR24353">
    <property type="entry name" value="CYCLIC NUCLEOTIDE-DEPENDENT PROTEIN KINASE"/>
    <property type="match status" value="1"/>
</dbReference>
<dbReference type="Gene3D" id="2.60.120.10">
    <property type="entry name" value="Jelly Rolls"/>
    <property type="match status" value="3"/>
</dbReference>
<feature type="region of interest" description="Disordered" evidence="13">
    <location>
        <begin position="79"/>
        <end position="106"/>
    </location>
</feature>
<comment type="subunit">
    <text evidence="2">Monomer.</text>
</comment>
<evidence type="ECO:0000256" key="7">
    <source>
        <dbReference type="ARBA" id="ARBA00022777"/>
    </source>
</evidence>
<keyword evidence="9" id="KW-0460">Magnesium</keyword>
<feature type="domain" description="Protein kinase" evidence="14">
    <location>
        <begin position="692"/>
        <end position="950"/>
    </location>
</feature>
<dbReference type="InterPro" id="IPR000719">
    <property type="entry name" value="Prot_kinase_dom"/>
</dbReference>
<dbReference type="GO" id="GO:0005524">
    <property type="term" value="F:ATP binding"/>
    <property type="evidence" value="ECO:0007669"/>
    <property type="project" value="UniProtKB-UniRule"/>
</dbReference>
<evidence type="ECO:0000256" key="1">
    <source>
        <dbReference type="ARBA" id="ARBA00001946"/>
    </source>
</evidence>
<dbReference type="PROSITE" id="PS50011">
    <property type="entry name" value="PROTEIN_KINASE_DOM"/>
    <property type="match status" value="1"/>
</dbReference>
<accession>A0AA36NKM8</accession>
<evidence type="ECO:0000256" key="6">
    <source>
        <dbReference type="ARBA" id="ARBA00022741"/>
    </source>
</evidence>
<evidence type="ECO:0000256" key="11">
    <source>
        <dbReference type="ARBA" id="ARBA00024113"/>
    </source>
</evidence>
<keyword evidence="5" id="KW-0808">Transferase</keyword>
<proteinExistence type="predicted"/>
<organism evidence="16 17">
    <name type="scientific">Effrenium voratum</name>
    <dbReference type="NCBI Taxonomy" id="2562239"/>
    <lineage>
        <taxon>Eukaryota</taxon>
        <taxon>Sar</taxon>
        <taxon>Alveolata</taxon>
        <taxon>Dinophyceae</taxon>
        <taxon>Suessiales</taxon>
        <taxon>Symbiodiniaceae</taxon>
        <taxon>Effrenium</taxon>
    </lineage>
</organism>
<evidence type="ECO:0000259" key="14">
    <source>
        <dbReference type="PROSITE" id="PS50011"/>
    </source>
</evidence>
<evidence type="ECO:0000256" key="8">
    <source>
        <dbReference type="ARBA" id="ARBA00022840"/>
    </source>
</evidence>
<dbReference type="Pfam" id="PF00027">
    <property type="entry name" value="cNMP_binding"/>
    <property type="match status" value="1"/>
</dbReference>
<evidence type="ECO:0000313" key="17">
    <source>
        <dbReference type="Proteomes" id="UP001178507"/>
    </source>
</evidence>
<dbReference type="FunFam" id="1.10.510.10:FF:000571">
    <property type="entry name" value="Maternal embryonic leucine zipper kinase"/>
    <property type="match status" value="1"/>
</dbReference>
<feature type="region of interest" description="Disordered" evidence="13">
    <location>
        <begin position="128"/>
        <end position="168"/>
    </location>
</feature>
<dbReference type="InterPro" id="IPR017441">
    <property type="entry name" value="Protein_kinase_ATP_BS"/>
</dbReference>
<keyword evidence="8 12" id="KW-0067">ATP-binding</keyword>
<evidence type="ECO:0000256" key="2">
    <source>
        <dbReference type="ARBA" id="ARBA00011245"/>
    </source>
</evidence>
<dbReference type="EMBL" id="CAUJNA010003701">
    <property type="protein sequence ID" value="CAJ1408006.1"/>
    <property type="molecule type" value="Genomic_DNA"/>
</dbReference>
<dbReference type="PROSITE" id="PS50042">
    <property type="entry name" value="CNMP_BINDING_3"/>
    <property type="match status" value="2"/>
</dbReference>
<dbReference type="AlphaFoldDB" id="A0AA36NKM8"/>
<evidence type="ECO:0000313" key="16">
    <source>
        <dbReference type="EMBL" id="CAJ1408006.1"/>
    </source>
</evidence>
<evidence type="ECO:0000256" key="4">
    <source>
        <dbReference type="ARBA" id="ARBA00022535"/>
    </source>
</evidence>
<dbReference type="GO" id="GO:0005952">
    <property type="term" value="C:cAMP-dependent protein kinase complex"/>
    <property type="evidence" value="ECO:0007669"/>
    <property type="project" value="TreeGrafter"/>
</dbReference>
<feature type="compositionally biased region" description="Polar residues" evidence="13">
    <location>
        <begin position="81"/>
        <end position="102"/>
    </location>
</feature>
<feature type="region of interest" description="Disordered" evidence="13">
    <location>
        <begin position="1"/>
        <end position="51"/>
    </location>
</feature>
<gene>
    <name evidence="16" type="ORF">EVOR1521_LOCUS29570</name>
</gene>
<dbReference type="SMART" id="SM00220">
    <property type="entry name" value="S_TKc"/>
    <property type="match status" value="1"/>
</dbReference>
<dbReference type="Gene3D" id="3.30.200.20">
    <property type="entry name" value="Phosphorylase Kinase, domain 1"/>
    <property type="match status" value="1"/>
</dbReference>
<dbReference type="PROSITE" id="PS00107">
    <property type="entry name" value="PROTEIN_KINASE_ATP"/>
    <property type="match status" value="1"/>
</dbReference>
<dbReference type="CDD" id="cd00038">
    <property type="entry name" value="CAP_ED"/>
    <property type="match status" value="1"/>
</dbReference>
<dbReference type="InterPro" id="IPR008271">
    <property type="entry name" value="Ser/Thr_kinase_AS"/>
</dbReference>
<dbReference type="GO" id="GO:0004691">
    <property type="term" value="F:cAMP-dependent protein kinase activity"/>
    <property type="evidence" value="ECO:0007669"/>
    <property type="project" value="TreeGrafter"/>
</dbReference>
<evidence type="ECO:0000256" key="9">
    <source>
        <dbReference type="ARBA" id="ARBA00022842"/>
    </source>
</evidence>
<dbReference type="InterPro" id="IPR011009">
    <property type="entry name" value="Kinase-like_dom_sf"/>
</dbReference>
<dbReference type="InterPro" id="IPR014710">
    <property type="entry name" value="RmlC-like_jellyroll"/>
</dbReference>
<comment type="cofactor">
    <cofactor evidence="1">
        <name>Mg(2+)</name>
        <dbReference type="ChEBI" id="CHEBI:18420"/>
    </cofactor>
</comment>